<keyword evidence="7 10" id="KW-0862">Zinc</keyword>
<evidence type="ECO:0000256" key="9">
    <source>
        <dbReference type="ARBA" id="ARBA00023242"/>
    </source>
</evidence>
<dbReference type="PANTHER" id="PTHR14738">
    <property type="entry name" value="ZINC FINGER CCCH DOMAIN-CONTAINING PROTEIN 14"/>
    <property type="match status" value="1"/>
</dbReference>
<evidence type="ECO:0000259" key="11">
    <source>
        <dbReference type="PROSITE" id="PS50103"/>
    </source>
</evidence>
<dbReference type="GO" id="GO:0005737">
    <property type="term" value="C:cytoplasm"/>
    <property type="evidence" value="ECO:0007669"/>
    <property type="project" value="TreeGrafter"/>
</dbReference>
<evidence type="ECO:0000256" key="6">
    <source>
        <dbReference type="ARBA" id="ARBA00022771"/>
    </source>
</evidence>
<name>A0A0B7BWG4_9EUPU</name>
<evidence type="ECO:0000256" key="5">
    <source>
        <dbReference type="ARBA" id="ARBA00022737"/>
    </source>
</evidence>
<organism evidence="12">
    <name type="scientific">Arion vulgaris</name>
    <dbReference type="NCBI Taxonomy" id="1028688"/>
    <lineage>
        <taxon>Eukaryota</taxon>
        <taxon>Metazoa</taxon>
        <taxon>Spiralia</taxon>
        <taxon>Lophotrochozoa</taxon>
        <taxon>Mollusca</taxon>
        <taxon>Gastropoda</taxon>
        <taxon>Heterobranchia</taxon>
        <taxon>Euthyneura</taxon>
        <taxon>Panpulmonata</taxon>
        <taxon>Eupulmonata</taxon>
        <taxon>Stylommatophora</taxon>
        <taxon>Helicina</taxon>
        <taxon>Arionoidea</taxon>
        <taxon>Arionidae</taxon>
        <taxon>Arion</taxon>
    </lineage>
</organism>
<sequence length="308" mass="34862">VDETQFVFKDSSNVVERFKDFLSAPVATYNTEQQNLVLTVLSAQDRTKSETHLQQMQALSPSAVFSSKLTTSQIQTSSMESNNNKEGRSATRCDYYHNIENAVEEDEISPIKRAKLTARCRFWPACAAGSSCEYHHPTAHCKLFPNCKFGDKCLFIHPNCRFDSKCMRPDCTYTHTSRRPSFCGSSHLIAVPKPQFLFSPFPQKLHTGRPRYHNSQTMCHYFPNCQNVNCPFLHPKPCQFGLTCKSSACLFSHPPVFGKNTLKWRSDNNNPQARLPTLLTSVKMQHIVPRIPCPAKFSHSTTVSSTSQ</sequence>
<feature type="non-terminal residue" evidence="12">
    <location>
        <position position="1"/>
    </location>
</feature>
<evidence type="ECO:0000256" key="1">
    <source>
        <dbReference type="ARBA" id="ARBA00004324"/>
    </source>
</evidence>
<protein>
    <recommendedName>
        <fullName evidence="3">Zinc finger CCCH domain-containing protein 14</fullName>
    </recommendedName>
</protein>
<dbReference type="PROSITE" id="PS50103">
    <property type="entry name" value="ZF_C3H1"/>
    <property type="match status" value="1"/>
</dbReference>
<gene>
    <name evidence="12" type="primary">ORF213190</name>
</gene>
<reference evidence="12" key="1">
    <citation type="submission" date="2014-12" db="EMBL/GenBank/DDBJ databases">
        <title>Insight into the proteome of Arion vulgaris.</title>
        <authorList>
            <person name="Aradska J."/>
            <person name="Bulat T."/>
            <person name="Smidak R."/>
            <person name="Sarate P."/>
            <person name="Gangsoo J."/>
            <person name="Sialana F."/>
            <person name="Bilban M."/>
            <person name="Lubec G."/>
        </authorList>
    </citation>
    <scope>NUCLEOTIDE SEQUENCE</scope>
    <source>
        <tissue evidence="12">Skin</tissue>
    </source>
</reference>
<feature type="zinc finger region" description="C3H1-type" evidence="10">
    <location>
        <begin position="136"/>
        <end position="160"/>
    </location>
</feature>
<dbReference type="PANTHER" id="PTHR14738:SF29">
    <property type="entry name" value="ZINC FINGER CCCH DOMAIN-CONTAINING PROTEIN 14"/>
    <property type="match status" value="1"/>
</dbReference>
<feature type="domain" description="C3H1-type" evidence="11">
    <location>
        <begin position="136"/>
        <end position="160"/>
    </location>
</feature>
<dbReference type="FunFam" id="4.10.1000.30:FF:000001">
    <property type="entry name" value="Zinc finger CCCH domain-containing protein 14"/>
    <property type="match status" value="1"/>
</dbReference>
<evidence type="ECO:0000256" key="3">
    <source>
        <dbReference type="ARBA" id="ARBA00015071"/>
    </source>
</evidence>
<keyword evidence="9" id="KW-0539">Nucleus</keyword>
<dbReference type="InterPro" id="IPR040366">
    <property type="entry name" value="Nab2/ZC3H14"/>
</dbReference>
<dbReference type="GO" id="GO:0016607">
    <property type="term" value="C:nuclear speck"/>
    <property type="evidence" value="ECO:0007669"/>
    <property type="project" value="UniProtKB-SubCell"/>
</dbReference>
<keyword evidence="4 10" id="KW-0479">Metal-binding</keyword>
<evidence type="ECO:0000256" key="8">
    <source>
        <dbReference type="ARBA" id="ARBA00022884"/>
    </source>
</evidence>
<dbReference type="GO" id="GO:0008143">
    <property type="term" value="F:poly(A) binding"/>
    <property type="evidence" value="ECO:0007669"/>
    <property type="project" value="InterPro"/>
</dbReference>
<evidence type="ECO:0000256" key="7">
    <source>
        <dbReference type="ARBA" id="ARBA00022833"/>
    </source>
</evidence>
<dbReference type="GO" id="GO:0008270">
    <property type="term" value="F:zinc ion binding"/>
    <property type="evidence" value="ECO:0007669"/>
    <property type="project" value="UniProtKB-KW"/>
</dbReference>
<evidence type="ECO:0000256" key="2">
    <source>
        <dbReference type="ARBA" id="ARBA00008423"/>
    </source>
</evidence>
<dbReference type="InterPro" id="IPR000571">
    <property type="entry name" value="Znf_CCCH"/>
</dbReference>
<comment type="subcellular location">
    <subcellularLocation>
        <location evidence="1">Nucleus speckle</location>
    </subcellularLocation>
</comment>
<dbReference type="FunFam" id="4.10.1000.40:FF:000006">
    <property type="entry name" value="Zinc finger CCCH domain-containing protein 14"/>
    <property type="match status" value="1"/>
</dbReference>
<keyword evidence="8" id="KW-0694">RNA-binding</keyword>
<dbReference type="Gene3D" id="4.10.1000.30">
    <property type="match status" value="1"/>
</dbReference>
<dbReference type="Pfam" id="PF14608">
    <property type="entry name" value="zf-CCCH_2"/>
    <property type="match status" value="5"/>
</dbReference>
<keyword evidence="5" id="KW-0677">Repeat</keyword>
<evidence type="ECO:0000256" key="10">
    <source>
        <dbReference type="PROSITE-ProRule" id="PRU00723"/>
    </source>
</evidence>
<dbReference type="AlphaFoldDB" id="A0A0B7BWG4"/>
<accession>A0A0B7BWG4</accession>
<comment type="similarity">
    <text evidence="2">Belongs to the ZC3H14 family.</text>
</comment>
<evidence type="ECO:0000313" key="12">
    <source>
        <dbReference type="EMBL" id="CEK96721.1"/>
    </source>
</evidence>
<dbReference type="GO" id="GO:0043488">
    <property type="term" value="P:regulation of mRNA stability"/>
    <property type="evidence" value="ECO:0007669"/>
    <property type="project" value="InterPro"/>
</dbReference>
<proteinExistence type="inferred from homology"/>
<evidence type="ECO:0000256" key="4">
    <source>
        <dbReference type="ARBA" id="ARBA00022723"/>
    </source>
</evidence>
<dbReference type="Gene3D" id="4.10.1000.40">
    <property type="match status" value="1"/>
</dbReference>
<keyword evidence="6 10" id="KW-0863">Zinc-finger</keyword>
<dbReference type="SMART" id="SM00356">
    <property type="entry name" value="ZnF_C3H1"/>
    <property type="match status" value="3"/>
</dbReference>
<dbReference type="EMBL" id="HACG01049856">
    <property type="protein sequence ID" value="CEK96721.1"/>
    <property type="molecule type" value="Transcribed_RNA"/>
</dbReference>